<reference evidence="1" key="1">
    <citation type="submission" date="2021-02" db="EMBL/GenBank/DDBJ databases">
        <title>Natronogracilivirga saccharolytica gen. nov. sp. nov. a new anaerobic, haloalkiliphilic carbohydrate-fermenting bacterium from soda lake and proposing of Cyclonatronumiaceae fam. nov. in the phylum Balneolaeota.</title>
        <authorList>
            <person name="Zhilina T.N."/>
            <person name="Sorokin D.Y."/>
            <person name="Zavarzina D.G."/>
            <person name="Toshchakov S.V."/>
            <person name="Kublanov I.V."/>
        </authorList>
    </citation>
    <scope>NUCLEOTIDE SEQUENCE</scope>
    <source>
        <strain evidence="1">Z-1702</strain>
    </source>
</reference>
<evidence type="ECO:0000313" key="1">
    <source>
        <dbReference type="EMBL" id="MBP3191704.1"/>
    </source>
</evidence>
<comment type="caution">
    <text evidence="1">The sequence shown here is derived from an EMBL/GenBank/DDBJ whole genome shotgun (WGS) entry which is preliminary data.</text>
</comment>
<evidence type="ECO:0000313" key="2">
    <source>
        <dbReference type="Proteomes" id="UP000673975"/>
    </source>
</evidence>
<dbReference type="RefSeq" id="WP_210510421.1">
    <property type="nucleotide sequence ID" value="NZ_JAFIDN010000002.1"/>
</dbReference>
<dbReference type="Proteomes" id="UP000673975">
    <property type="component" value="Unassembled WGS sequence"/>
</dbReference>
<keyword evidence="2" id="KW-1185">Reference proteome</keyword>
<name>A0A8J7RL62_9BACT</name>
<dbReference type="EMBL" id="JAFIDN010000002">
    <property type="protein sequence ID" value="MBP3191704.1"/>
    <property type="molecule type" value="Genomic_DNA"/>
</dbReference>
<gene>
    <name evidence="1" type="ORF">NATSA_03410</name>
</gene>
<organism evidence="1 2">
    <name type="scientific">Natronogracilivirga saccharolytica</name>
    <dbReference type="NCBI Taxonomy" id="2812953"/>
    <lineage>
        <taxon>Bacteria</taxon>
        <taxon>Pseudomonadati</taxon>
        <taxon>Balneolota</taxon>
        <taxon>Balneolia</taxon>
        <taxon>Balneolales</taxon>
        <taxon>Cyclonatronaceae</taxon>
        <taxon>Natronogracilivirga</taxon>
    </lineage>
</organism>
<dbReference type="AlphaFoldDB" id="A0A8J7RL62"/>
<accession>A0A8J7RL62</accession>
<protein>
    <submittedName>
        <fullName evidence="1">Uncharacterized protein</fullName>
    </submittedName>
</protein>
<sequence length="143" mass="15475">MKSESRFRSSFSYGITTQGPGSATGISYEFNRHILSARIASTDPLWGDDVWDIAVMYGRAAMIGPFYANTGVGASIVGGNQYPRLIGGDPEGKMDRILGFPLEGNVSWLVTDYTALGLYSFINVNTNQPFGGLALSLQIGRLR</sequence>
<proteinExistence type="predicted"/>